<dbReference type="InterPro" id="IPR003593">
    <property type="entry name" value="AAA+_ATPase"/>
</dbReference>
<dbReference type="SUPFAM" id="SSF52540">
    <property type="entry name" value="P-loop containing nucleoside triphosphate hydrolases"/>
    <property type="match status" value="1"/>
</dbReference>
<feature type="compositionally biased region" description="Polar residues" evidence="1">
    <location>
        <begin position="1059"/>
        <end position="1069"/>
    </location>
</feature>
<dbReference type="CDD" id="cd19481">
    <property type="entry name" value="RecA-like_protease"/>
    <property type="match status" value="1"/>
</dbReference>
<evidence type="ECO:0000313" key="4">
    <source>
        <dbReference type="Proteomes" id="UP000652219"/>
    </source>
</evidence>
<feature type="compositionally biased region" description="Basic and acidic residues" evidence="1">
    <location>
        <begin position="274"/>
        <end position="285"/>
    </location>
</feature>
<feature type="domain" description="AAA+ ATPase" evidence="2">
    <location>
        <begin position="675"/>
        <end position="800"/>
    </location>
</feature>
<feature type="compositionally biased region" description="Polar residues" evidence="1">
    <location>
        <begin position="968"/>
        <end position="977"/>
    </location>
</feature>
<feature type="region of interest" description="Disordered" evidence="1">
    <location>
        <begin position="261"/>
        <end position="306"/>
    </location>
</feature>
<feature type="compositionally biased region" description="Polar residues" evidence="1">
    <location>
        <begin position="1141"/>
        <end position="1151"/>
    </location>
</feature>
<gene>
    <name evidence="3" type="ORF">CSOJ01_08359</name>
</gene>
<dbReference type="GO" id="GO:0005524">
    <property type="term" value="F:ATP binding"/>
    <property type="evidence" value="ECO:0007669"/>
    <property type="project" value="InterPro"/>
</dbReference>
<name>A0A8H6J6Z5_9PEZI</name>
<dbReference type="Pfam" id="PF22942">
    <property type="entry name" value="DUF7025"/>
    <property type="match status" value="1"/>
</dbReference>
<feature type="compositionally biased region" description="Low complexity" evidence="1">
    <location>
        <begin position="1099"/>
        <end position="1108"/>
    </location>
</feature>
<sequence length="1157" mass="131360">MSLVDTMYGLQESTKEAAKTSHEPIPDWQIYWQEEGSRVQEHLRFYKDAMFFMSRIRESHQRLHRHEMIRRQGFEEAKKANSGRSIDPETTQISTKALANGEPAKLMQVEWDVFVQKKRDVEKSILTPIEVVSGEPDSQIILQLAATVLPRSKKLESSALRRIERVVPMGEDGQPSRALPLPERIRIHSRPLVAMLPRIFSRNGVFTPWPVAKDGSVVILRPYQELLYYESELREYLAKLEKRFETYIGTEDIPSIWTTIQDGKPVQTGNGADVGDRAMTEHNDADGDLDDEASRRDDDMEDNSEYDSSSIPVLLHLRCLMGFMDTEIKPKQEYIRSSSCTRIHFHDLWHLFKPGDEVIEQKEKQVYVVLRVQIPPHKVEEPWERWNRRVVDDSDSSSDEDDAGGDDRPFTLHCAYIDFDGKTFGPVSKKFKISPFGELKAIRSLPIYPFRYAKEVHSRQDFIKRGQMLLDVANFKSMYYMGVTLDKRDEIDSQVVIDFNEALADEDRRKAWEPTIAPVNTAPDKSRDDEPCLALCCLGQMVRDGYLIDTNMTKDYIGKLIPDSSLGAPSLILSPRSLEDTLGSVDQLTETELLIMTYRVFGFVLRSRKWAQLDLTLLRYENSNARNLKVNAFERLELPEGHREMVKSLVVQHFRSRQSAEMRDEQTDLIQGKGKGLIMLLHGAPGVGKTTTAEGIAELFRKPLFQITCGDLGTTAKEVETELEKNFALASRWGCILLLDEADVFLSARERTDFVRNGLVAVFLRVLEYYAGILFLTTNRIGDFDEAFASRIHMSLYYPELDEVKTLKVFKLNLDLIQQRFEKQGRRINFDESSIKDFAEQHFRQYKYNRWNGRQIRNACQTALALAEFDAQGGALDIDGEVDKTAVVQLQLKYFKTVQKSYLDFGKYLGDIQGTHGDRRAIDYKLRARTDTPYQASRPSLFSQPRDEPRLQQHQHLHPHLHAHRTSSDMSQPNYGSQADPFHQGGYSAAASSSIGMSQQPGYGQYPAQPNQPQTYQGQAGPRSIGNSGSYESPSSFGHSGANRPAQMDPRFSQGGQQGQHFESSQPGFQTIHDEETPQRQGMNYSDGSPLPHRPVPHQQGQYGYGNINQGGGLQNSGALMQDTSTPPPNIPRSLFRQEGLISQGNSSSLGGNMPPM</sequence>
<dbReference type="Pfam" id="PF23232">
    <property type="entry name" value="AAA_lid_13"/>
    <property type="match status" value="1"/>
</dbReference>
<feature type="region of interest" description="Disordered" evidence="1">
    <location>
        <begin position="926"/>
        <end position="1157"/>
    </location>
</feature>
<dbReference type="AlphaFoldDB" id="A0A8H6J6Z5"/>
<evidence type="ECO:0000259" key="2">
    <source>
        <dbReference type="SMART" id="SM00382"/>
    </source>
</evidence>
<organism evidence="3 4">
    <name type="scientific">Colletotrichum sojae</name>
    <dbReference type="NCBI Taxonomy" id="2175907"/>
    <lineage>
        <taxon>Eukaryota</taxon>
        <taxon>Fungi</taxon>
        <taxon>Dikarya</taxon>
        <taxon>Ascomycota</taxon>
        <taxon>Pezizomycotina</taxon>
        <taxon>Sordariomycetes</taxon>
        <taxon>Hypocreomycetidae</taxon>
        <taxon>Glomerellales</taxon>
        <taxon>Glomerellaceae</taxon>
        <taxon>Colletotrichum</taxon>
        <taxon>Colletotrichum orchidearum species complex</taxon>
    </lineage>
</organism>
<feature type="compositionally biased region" description="Polar residues" evidence="1">
    <location>
        <begin position="1025"/>
        <end position="1038"/>
    </location>
</feature>
<dbReference type="SMART" id="SM00382">
    <property type="entry name" value="AAA"/>
    <property type="match status" value="1"/>
</dbReference>
<dbReference type="Pfam" id="PF00004">
    <property type="entry name" value="AAA"/>
    <property type="match status" value="1"/>
</dbReference>
<dbReference type="InterPro" id="IPR056599">
    <property type="entry name" value="AAA_lid_fung"/>
</dbReference>
<accession>A0A8H6J6Z5</accession>
<comment type="caution">
    <text evidence="3">The sequence shown here is derived from an EMBL/GenBank/DDBJ whole genome shotgun (WGS) entry which is preliminary data.</text>
</comment>
<feature type="compositionally biased region" description="Polar residues" evidence="1">
    <location>
        <begin position="932"/>
        <end position="943"/>
    </location>
</feature>
<feature type="compositionally biased region" description="Basic residues" evidence="1">
    <location>
        <begin position="953"/>
        <end position="965"/>
    </location>
</feature>
<dbReference type="PANTHER" id="PTHR46411">
    <property type="entry name" value="FAMILY ATPASE, PUTATIVE-RELATED"/>
    <property type="match status" value="1"/>
</dbReference>
<evidence type="ECO:0000256" key="1">
    <source>
        <dbReference type="SAM" id="MobiDB-lite"/>
    </source>
</evidence>
<dbReference type="PANTHER" id="PTHR46411:SF2">
    <property type="entry name" value="AAA+ ATPASE DOMAIN-CONTAINING PROTEIN"/>
    <property type="match status" value="1"/>
</dbReference>
<evidence type="ECO:0000313" key="3">
    <source>
        <dbReference type="EMBL" id="KAF6807171.1"/>
    </source>
</evidence>
<dbReference type="Gene3D" id="3.40.50.300">
    <property type="entry name" value="P-loop containing nucleotide triphosphate hydrolases"/>
    <property type="match status" value="1"/>
</dbReference>
<dbReference type="InterPro" id="IPR054289">
    <property type="entry name" value="DUF7025"/>
</dbReference>
<dbReference type="InterPro" id="IPR003959">
    <property type="entry name" value="ATPase_AAA_core"/>
</dbReference>
<dbReference type="GO" id="GO:0016887">
    <property type="term" value="F:ATP hydrolysis activity"/>
    <property type="evidence" value="ECO:0007669"/>
    <property type="project" value="InterPro"/>
</dbReference>
<reference evidence="3 4" key="1">
    <citation type="journal article" date="2020" name="Phytopathology">
        <title>Genome Sequence Resources of Colletotrichum truncatum, C. plurivorum, C. musicola, and C. sojae: Four Species Pathogenic to Soybean (Glycine max).</title>
        <authorList>
            <person name="Rogerio F."/>
            <person name="Boufleur T.R."/>
            <person name="Ciampi-Guillardi M."/>
            <person name="Sukno S.A."/>
            <person name="Thon M.R."/>
            <person name="Massola Junior N.S."/>
            <person name="Baroncelli R."/>
        </authorList>
    </citation>
    <scope>NUCLEOTIDE SEQUENCE [LARGE SCALE GENOMIC DNA]</scope>
    <source>
        <strain evidence="3 4">LFN0009</strain>
    </source>
</reference>
<protein>
    <recommendedName>
        <fullName evidence="2">AAA+ ATPase domain-containing protein</fullName>
    </recommendedName>
</protein>
<dbReference type="InterPro" id="IPR027417">
    <property type="entry name" value="P-loop_NTPase"/>
</dbReference>
<keyword evidence="4" id="KW-1185">Reference proteome</keyword>
<dbReference type="EMBL" id="WIGN01000143">
    <property type="protein sequence ID" value="KAF6807171.1"/>
    <property type="molecule type" value="Genomic_DNA"/>
</dbReference>
<feature type="compositionally biased region" description="Low complexity" evidence="1">
    <location>
        <begin position="988"/>
        <end position="1014"/>
    </location>
</feature>
<dbReference type="Proteomes" id="UP000652219">
    <property type="component" value="Unassembled WGS sequence"/>
</dbReference>
<proteinExistence type="predicted"/>